<dbReference type="Pfam" id="PF12680">
    <property type="entry name" value="SnoaL_2"/>
    <property type="match status" value="1"/>
</dbReference>
<evidence type="ECO:0000313" key="2">
    <source>
        <dbReference type="EMBL" id="NYI75969.1"/>
    </source>
</evidence>
<sequence length="117" mass="12955">MNDIVTRYLDTWNATDESALTDLLATHWADDCVYVDPLAEVQGREAVAATIQAVRAQFPGFVFTAVGDVDTHHQQARFQWGLGPAGEEPIIIGFDVVVLDDDQRIRDVRGFLDKVPA</sequence>
<evidence type="ECO:0000313" key="3">
    <source>
        <dbReference type="Proteomes" id="UP000564496"/>
    </source>
</evidence>
<evidence type="ECO:0000259" key="1">
    <source>
        <dbReference type="Pfam" id="PF12680"/>
    </source>
</evidence>
<feature type="domain" description="SnoaL-like" evidence="1">
    <location>
        <begin position="5"/>
        <end position="105"/>
    </location>
</feature>
<dbReference type="Proteomes" id="UP000564496">
    <property type="component" value="Unassembled WGS sequence"/>
</dbReference>
<proteinExistence type="predicted"/>
<comment type="caution">
    <text evidence="2">The sequence shown here is derived from an EMBL/GenBank/DDBJ whole genome shotgun (WGS) entry which is preliminary data.</text>
</comment>
<dbReference type="RefSeq" id="WP_179656656.1">
    <property type="nucleotide sequence ID" value="NZ_JACBZR010000001.1"/>
</dbReference>
<dbReference type="Gene3D" id="3.10.450.50">
    <property type="match status" value="1"/>
</dbReference>
<accession>A0A7Z0DIE0</accession>
<gene>
    <name evidence="2" type="ORF">BJ988_000617</name>
</gene>
<name>A0A7Z0DIE0_9ACTN</name>
<reference evidence="2 3" key="1">
    <citation type="submission" date="2020-07" db="EMBL/GenBank/DDBJ databases">
        <title>Sequencing the genomes of 1000 actinobacteria strains.</title>
        <authorList>
            <person name="Klenk H.-P."/>
        </authorList>
    </citation>
    <scope>NUCLEOTIDE SEQUENCE [LARGE SCALE GENOMIC DNA]</scope>
    <source>
        <strain evidence="2 3">DSM 26487</strain>
    </source>
</reference>
<organism evidence="2 3">
    <name type="scientific">Nocardioides panzhihuensis</name>
    <dbReference type="NCBI Taxonomy" id="860243"/>
    <lineage>
        <taxon>Bacteria</taxon>
        <taxon>Bacillati</taxon>
        <taxon>Actinomycetota</taxon>
        <taxon>Actinomycetes</taxon>
        <taxon>Propionibacteriales</taxon>
        <taxon>Nocardioidaceae</taxon>
        <taxon>Nocardioides</taxon>
    </lineage>
</organism>
<dbReference type="AlphaFoldDB" id="A0A7Z0DIE0"/>
<dbReference type="InterPro" id="IPR037401">
    <property type="entry name" value="SnoaL-like"/>
</dbReference>
<dbReference type="EMBL" id="JACBZR010000001">
    <property type="protein sequence ID" value="NYI75969.1"/>
    <property type="molecule type" value="Genomic_DNA"/>
</dbReference>
<dbReference type="InterPro" id="IPR032710">
    <property type="entry name" value="NTF2-like_dom_sf"/>
</dbReference>
<keyword evidence="3" id="KW-1185">Reference proteome</keyword>
<dbReference type="SUPFAM" id="SSF54427">
    <property type="entry name" value="NTF2-like"/>
    <property type="match status" value="1"/>
</dbReference>
<protein>
    <recommendedName>
        <fullName evidence="1">SnoaL-like domain-containing protein</fullName>
    </recommendedName>
</protein>